<dbReference type="PANTHER" id="PTHR31302">
    <property type="entry name" value="TRANSMEMBRANE PROTEIN WITH METALLOPHOSPHOESTERASE DOMAIN-RELATED"/>
    <property type="match status" value="1"/>
</dbReference>
<keyword evidence="2" id="KW-0378">Hydrolase</keyword>
<sequence length="288" mass="32002">METSATQQKPRISRRRFLALSGATALGVPLYAAEVSRHEISVEHVAIRITGLPEAFRGFRILQISDFHYANFTEPFFLRLVVERVNHIQADLVVLTGDFISNNTWARPDILRFAYDCAAHLSHIRCPQRYAIMGNHDAGFNPKAVTAALEEHHIPVLNNEAVPLEREGQRIWLSGIGDAVTKHARLDLAIPPLSGRPGEPLILLAHEPDILPEVIPHGVDLMLSGHTHGGQVRLPFLPPMFLPELGEIYTEGYYRLGPTQLYVNRGLGAVGVPFRFNCPPEITVLTLA</sequence>
<dbReference type="RefSeq" id="WP_129206343.1">
    <property type="nucleotide sequence ID" value="NZ_BMGU01000001.1"/>
</dbReference>
<dbReference type="OrthoDB" id="9780884at2"/>
<dbReference type="InterPro" id="IPR004843">
    <property type="entry name" value="Calcineurin-like_PHP"/>
</dbReference>
<feature type="domain" description="Calcineurin-like phosphoesterase" evidence="3">
    <location>
        <begin position="59"/>
        <end position="229"/>
    </location>
</feature>
<protein>
    <submittedName>
        <fullName evidence="4">Metallophosphoesterase</fullName>
    </submittedName>
</protein>
<dbReference type="GO" id="GO:0016020">
    <property type="term" value="C:membrane"/>
    <property type="evidence" value="ECO:0007669"/>
    <property type="project" value="GOC"/>
</dbReference>
<dbReference type="PANTHER" id="PTHR31302:SF31">
    <property type="entry name" value="PHOSPHODIESTERASE YAEI"/>
    <property type="match status" value="1"/>
</dbReference>
<dbReference type="GO" id="GO:0009245">
    <property type="term" value="P:lipid A biosynthetic process"/>
    <property type="evidence" value="ECO:0007669"/>
    <property type="project" value="TreeGrafter"/>
</dbReference>
<evidence type="ECO:0000256" key="1">
    <source>
        <dbReference type="ARBA" id="ARBA00022723"/>
    </source>
</evidence>
<dbReference type="InterPro" id="IPR029052">
    <property type="entry name" value="Metallo-depent_PP-like"/>
</dbReference>
<dbReference type="InterPro" id="IPR051158">
    <property type="entry name" value="Metallophosphoesterase_sf"/>
</dbReference>
<evidence type="ECO:0000313" key="4">
    <source>
        <dbReference type="EMBL" id="RXS96593.1"/>
    </source>
</evidence>
<dbReference type="Gene3D" id="3.60.21.10">
    <property type="match status" value="1"/>
</dbReference>
<proteinExistence type="predicted"/>
<dbReference type="Proteomes" id="UP000290253">
    <property type="component" value="Unassembled WGS sequence"/>
</dbReference>
<dbReference type="AlphaFoldDB" id="A0A4Q1SGY5"/>
<dbReference type="PROSITE" id="PS51318">
    <property type="entry name" value="TAT"/>
    <property type="match status" value="1"/>
</dbReference>
<evidence type="ECO:0000256" key="2">
    <source>
        <dbReference type="ARBA" id="ARBA00022801"/>
    </source>
</evidence>
<keyword evidence="5" id="KW-1185">Reference proteome</keyword>
<reference evidence="4 5" key="1">
    <citation type="journal article" date="2016" name="Int. J. Syst. Evol. Microbiol.">
        <title>Acidipila dinghuensis sp. nov., an acidobacterium isolated from forest soil.</title>
        <authorList>
            <person name="Jiang Y.W."/>
            <person name="Wang J."/>
            <person name="Chen M.H."/>
            <person name="Lv Y.Y."/>
            <person name="Qiu L.H."/>
        </authorList>
    </citation>
    <scope>NUCLEOTIDE SEQUENCE [LARGE SCALE GENOMIC DNA]</scope>
    <source>
        <strain evidence="4 5">DHOF10</strain>
    </source>
</reference>
<gene>
    <name evidence="4" type="ORF">ESZ00_01175</name>
</gene>
<dbReference type="SUPFAM" id="SSF56300">
    <property type="entry name" value="Metallo-dependent phosphatases"/>
    <property type="match status" value="1"/>
</dbReference>
<dbReference type="InterPro" id="IPR006311">
    <property type="entry name" value="TAT_signal"/>
</dbReference>
<dbReference type="EMBL" id="SDMK01000001">
    <property type="protein sequence ID" value="RXS96593.1"/>
    <property type="molecule type" value="Genomic_DNA"/>
</dbReference>
<comment type="caution">
    <text evidence="4">The sequence shown here is derived from an EMBL/GenBank/DDBJ whole genome shotgun (WGS) entry which is preliminary data.</text>
</comment>
<keyword evidence="1" id="KW-0479">Metal-binding</keyword>
<dbReference type="GO" id="GO:0046872">
    <property type="term" value="F:metal ion binding"/>
    <property type="evidence" value="ECO:0007669"/>
    <property type="project" value="UniProtKB-KW"/>
</dbReference>
<dbReference type="Pfam" id="PF00149">
    <property type="entry name" value="Metallophos"/>
    <property type="match status" value="1"/>
</dbReference>
<dbReference type="CDD" id="cd07385">
    <property type="entry name" value="MPP_YkuE_C"/>
    <property type="match status" value="1"/>
</dbReference>
<accession>A0A4Q1SGY5</accession>
<dbReference type="GO" id="GO:0008758">
    <property type="term" value="F:UDP-2,3-diacylglucosamine hydrolase activity"/>
    <property type="evidence" value="ECO:0007669"/>
    <property type="project" value="TreeGrafter"/>
</dbReference>
<evidence type="ECO:0000259" key="3">
    <source>
        <dbReference type="Pfam" id="PF00149"/>
    </source>
</evidence>
<organism evidence="4 5">
    <name type="scientific">Silvibacterium dinghuense</name>
    <dbReference type="NCBI Taxonomy" id="1560006"/>
    <lineage>
        <taxon>Bacteria</taxon>
        <taxon>Pseudomonadati</taxon>
        <taxon>Acidobacteriota</taxon>
        <taxon>Terriglobia</taxon>
        <taxon>Terriglobales</taxon>
        <taxon>Acidobacteriaceae</taxon>
        <taxon>Silvibacterium</taxon>
    </lineage>
</organism>
<evidence type="ECO:0000313" key="5">
    <source>
        <dbReference type="Proteomes" id="UP000290253"/>
    </source>
</evidence>
<name>A0A4Q1SGY5_9BACT</name>